<dbReference type="GO" id="GO:0030154">
    <property type="term" value="P:cell differentiation"/>
    <property type="evidence" value="ECO:0007669"/>
    <property type="project" value="UniProtKB-KW"/>
</dbReference>
<reference evidence="11 12" key="1">
    <citation type="submission" date="2024-04" db="EMBL/GenBank/DDBJ databases">
        <authorList>
            <person name="Waldvogel A.-M."/>
            <person name="Schoenle A."/>
        </authorList>
    </citation>
    <scope>NUCLEOTIDE SEQUENCE [LARGE SCALE GENOMIC DNA]</scope>
</reference>
<accession>A0AAV2LCY9</accession>
<dbReference type="EMBL" id="OZ035843">
    <property type="protein sequence ID" value="CAL1597222.1"/>
    <property type="molecule type" value="Genomic_DNA"/>
</dbReference>
<dbReference type="GO" id="GO:0006935">
    <property type="term" value="P:chemotaxis"/>
    <property type="evidence" value="ECO:0007669"/>
    <property type="project" value="UniProtKB-KW"/>
</dbReference>
<evidence type="ECO:0000313" key="11">
    <source>
        <dbReference type="EMBL" id="CAL1597222.1"/>
    </source>
</evidence>
<dbReference type="PANTHER" id="PTHR15106:SF2">
    <property type="entry name" value="RETINOIC ACID RECEPTOR RESPONDER PROTEIN 2"/>
    <property type="match status" value="1"/>
</dbReference>
<evidence type="ECO:0000256" key="4">
    <source>
        <dbReference type="ARBA" id="ARBA00022525"/>
    </source>
</evidence>
<evidence type="ECO:0000256" key="7">
    <source>
        <dbReference type="ARBA" id="ARBA00023157"/>
    </source>
</evidence>
<dbReference type="Gene3D" id="3.10.450.10">
    <property type="match status" value="1"/>
</dbReference>
<name>A0AAV2LCY9_KNICA</name>
<keyword evidence="7" id="KW-1015">Disulfide bond</keyword>
<evidence type="ECO:0000256" key="5">
    <source>
        <dbReference type="ARBA" id="ARBA00022729"/>
    </source>
</evidence>
<keyword evidence="3" id="KW-0145">Chemotaxis</keyword>
<dbReference type="InterPro" id="IPR029562">
    <property type="entry name" value="Chemerin"/>
</dbReference>
<dbReference type="AlphaFoldDB" id="A0AAV2LCY9"/>
<dbReference type="PANTHER" id="PTHR15106">
    <property type="entry name" value="RETINOIC ACID RECEPTOR RESPONDER PROTEIN 2"/>
    <property type="match status" value="1"/>
</dbReference>
<evidence type="ECO:0000313" key="12">
    <source>
        <dbReference type="Proteomes" id="UP001497482"/>
    </source>
</evidence>
<keyword evidence="8" id="KW-0395">Inflammatory response</keyword>
<feature type="chain" id="PRO_5043819493" description="Retinoic acid receptor responder protein 2" evidence="10">
    <location>
        <begin position="20"/>
        <end position="162"/>
    </location>
</feature>
<keyword evidence="12" id="KW-1185">Reference proteome</keyword>
<evidence type="ECO:0000256" key="8">
    <source>
        <dbReference type="ARBA" id="ARBA00023198"/>
    </source>
</evidence>
<dbReference type="Proteomes" id="UP001497482">
    <property type="component" value="Chromosome 21"/>
</dbReference>
<evidence type="ECO:0000256" key="9">
    <source>
        <dbReference type="ARBA" id="ARBA00032785"/>
    </source>
</evidence>
<evidence type="ECO:0000256" key="10">
    <source>
        <dbReference type="SAM" id="SignalP"/>
    </source>
</evidence>
<protein>
    <recommendedName>
        <fullName evidence="2">Retinoic acid receptor responder protein 2</fullName>
    </recommendedName>
    <alternativeName>
        <fullName evidence="9">Chemerin</fullName>
    </alternativeName>
</protein>
<gene>
    <name evidence="11" type="ORF">KC01_LOCUS25760</name>
</gene>
<feature type="signal peptide" evidence="10">
    <location>
        <begin position="1"/>
        <end position="19"/>
    </location>
</feature>
<proteinExistence type="predicted"/>
<dbReference type="GO" id="GO:0005576">
    <property type="term" value="C:extracellular region"/>
    <property type="evidence" value="ECO:0007669"/>
    <property type="project" value="UniProtKB-SubCell"/>
</dbReference>
<evidence type="ECO:0000256" key="3">
    <source>
        <dbReference type="ARBA" id="ARBA00022500"/>
    </source>
</evidence>
<sequence>MAVGLALSLFCVILSAAGAQDSYGELPAGHRSGVDLALEQMRGHASLQHHFRFLRTVDKTEIESGFGVKYLYQQFLLKPTRCPKGTANATPQRCPFRNDRPLMDCAVCYKTVSEQMEPEPRPYVHCIHKPRLTEEMKTARTEHCKKMVYNSGAPTLLSVSTG</sequence>
<dbReference type="SUPFAM" id="SSF54403">
    <property type="entry name" value="Cystatin/monellin"/>
    <property type="match status" value="1"/>
</dbReference>
<dbReference type="InterPro" id="IPR046350">
    <property type="entry name" value="Cystatin_sf"/>
</dbReference>
<comment type="subcellular location">
    <subcellularLocation>
        <location evidence="1">Secreted</location>
    </subcellularLocation>
</comment>
<evidence type="ECO:0000256" key="1">
    <source>
        <dbReference type="ARBA" id="ARBA00004613"/>
    </source>
</evidence>
<organism evidence="11 12">
    <name type="scientific">Knipowitschia caucasica</name>
    <name type="common">Caucasian dwarf goby</name>
    <name type="synonym">Pomatoschistus caucasicus</name>
    <dbReference type="NCBI Taxonomy" id="637954"/>
    <lineage>
        <taxon>Eukaryota</taxon>
        <taxon>Metazoa</taxon>
        <taxon>Chordata</taxon>
        <taxon>Craniata</taxon>
        <taxon>Vertebrata</taxon>
        <taxon>Euteleostomi</taxon>
        <taxon>Actinopterygii</taxon>
        <taxon>Neopterygii</taxon>
        <taxon>Teleostei</taxon>
        <taxon>Neoteleostei</taxon>
        <taxon>Acanthomorphata</taxon>
        <taxon>Gobiaria</taxon>
        <taxon>Gobiiformes</taxon>
        <taxon>Gobioidei</taxon>
        <taxon>Gobiidae</taxon>
        <taxon>Gobiinae</taxon>
        <taxon>Knipowitschia</taxon>
    </lineage>
</organism>
<keyword evidence="5 10" id="KW-0732">Signal</keyword>
<evidence type="ECO:0000256" key="6">
    <source>
        <dbReference type="ARBA" id="ARBA00022782"/>
    </source>
</evidence>
<dbReference type="GO" id="GO:0006954">
    <property type="term" value="P:inflammatory response"/>
    <property type="evidence" value="ECO:0007669"/>
    <property type="project" value="UniProtKB-KW"/>
</dbReference>
<dbReference type="GO" id="GO:0050994">
    <property type="term" value="P:regulation of lipid catabolic process"/>
    <property type="evidence" value="ECO:0007669"/>
    <property type="project" value="InterPro"/>
</dbReference>
<keyword evidence="6" id="KW-0221">Differentiation</keyword>
<keyword evidence="4" id="KW-0964">Secreted</keyword>
<dbReference type="GO" id="GO:0005102">
    <property type="term" value="F:signaling receptor binding"/>
    <property type="evidence" value="ECO:0007669"/>
    <property type="project" value="InterPro"/>
</dbReference>
<evidence type="ECO:0000256" key="2">
    <source>
        <dbReference type="ARBA" id="ARBA00018808"/>
    </source>
</evidence>